<dbReference type="CDD" id="cd00041">
    <property type="entry name" value="CUB"/>
    <property type="match status" value="2"/>
</dbReference>
<dbReference type="PROSITE" id="PS01186">
    <property type="entry name" value="EGF_2"/>
    <property type="match status" value="1"/>
</dbReference>
<dbReference type="InterPro" id="IPR035914">
    <property type="entry name" value="Sperma_CUB_dom_sf"/>
</dbReference>
<dbReference type="OrthoDB" id="10009301at2759"/>
<dbReference type="SMART" id="SM00042">
    <property type="entry name" value="CUB"/>
    <property type="match status" value="3"/>
</dbReference>
<dbReference type="SMART" id="SM00181">
    <property type="entry name" value="EGF"/>
    <property type="match status" value="2"/>
</dbReference>
<dbReference type="PROSITE" id="PS00022">
    <property type="entry name" value="EGF_1"/>
    <property type="match status" value="2"/>
</dbReference>
<dbReference type="InterPro" id="IPR000859">
    <property type="entry name" value="CUB_dom"/>
</dbReference>
<dbReference type="Pfam" id="PF00431">
    <property type="entry name" value="CUB"/>
    <property type="match status" value="2"/>
</dbReference>
<dbReference type="SUPFAM" id="SSF49854">
    <property type="entry name" value="Spermadhesin, CUB domain"/>
    <property type="match status" value="4"/>
</dbReference>
<evidence type="ECO:0000256" key="2">
    <source>
        <dbReference type="ARBA" id="ARBA00023157"/>
    </source>
</evidence>
<organism evidence="6 7">
    <name type="scientific">Meloidogyne enterolobii</name>
    <name type="common">Root-knot nematode worm</name>
    <name type="synonym">Meloidogyne mayaguensis</name>
    <dbReference type="NCBI Taxonomy" id="390850"/>
    <lineage>
        <taxon>Eukaryota</taxon>
        <taxon>Metazoa</taxon>
        <taxon>Ecdysozoa</taxon>
        <taxon>Nematoda</taxon>
        <taxon>Chromadorea</taxon>
        <taxon>Rhabditida</taxon>
        <taxon>Tylenchina</taxon>
        <taxon>Tylenchomorpha</taxon>
        <taxon>Tylenchoidea</taxon>
        <taxon>Meloidogynidae</taxon>
        <taxon>Meloidogyninae</taxon>
        <taxon>Meloidogyne</taxon>
    </lineage>
</organism>
<evidence type="ECO:0000256" key="1">
    <source>
        <dbReference type="ARBA" id="ARBA00022737"/>
    </source>
</evidence>
<feature type="domain" description="CUB" evidence="4">
    <location>
        <begin position="240"/>
        <end position="376"/>
    </location>
</feature>
<feature type="disulfide bond" evidence="3">
    <location>
        <begin position="88"/>
        <end position="97"/>
    </location>
</feature>
<keyword evidence="1" id="KW-0677">Repeat</keyword>
<dbReference type="SUPFAM" id="SSF57196">
    <property type="entry name" value="EGF/Laminin"/>
    <property type="match status" value="1"/>
</dbReference>
<proteinExistence type="predicted"/>
<dbReference type="PANTHER" id="PTHR24251">
    <property type="entry name" value="OVOCHYMASE-RELATED"/>
    <property type="match status" value="1"/>
</dbReference>
<keyword evidence="2 3" id="KW-1015">Disulfide bond</keyword>
<dbReference type="EMBL" id="CAJEWN010000946">
    <property type="protein sequence ID" value="CAD2192417.1"/>
    <property type="molecule type" value="Genomic_DNA"/>
</dbReference>
<dbReference type="PROSITE" id="PS01180">
    <property type="entry name" value="CUB"/>
    <property type="match status" value="3"/>
</dbReference>
<feature type="disulfide bond" evidence="3">
    <location>
        <begin position="52"/>
        <end position="61"/>
    </location>
</feature>
<feature type="domain" description="EGF-like" evidence="5">
    <location>
        <begin position="23"/>
        <end position="62"/>
    </location>
</feature>
<dbReference type="Gene3D" id="2.60.120.290">
    <property type="entry name" value="Spermadhesin, CUB domain"/>
    <property type="match status" value="4"/>
</dbReference>
<gene>
    <name evidence="6" type="ORF">MENT_LOCUS45306</name>
</gene>
<name>A0A6V7X0A2_MELEN</name>
<dbReference type="Gene3D" id="2.10.25.10">
    <property type="entry name" value="Laminin"/>
    <property type="match status" value="2"/>
</dbReference>
<accession>A0A6V7X0A2</accession>
<feature type="domain" description="CUB" evidence="4">
    <location>
        <begin position="666"/>
        <end position="750"/>
    </location>
</feature>
<evidence type="ECO:0000259" key="5">
    <source>
        <dbReference type="PROSITE" id="PS50026"/>
    </source>
</evidence>
<comment type="caution">
    <text evidence="6">The sequence shown here is derived from an EMBL/GenBank/DDBJ whole genome shotgun (WGS) entry which is preliminary data.</text>
</comment>
<dbReference type="PROSITE" id="PS50026">
    <property type="entry name" value="EGF_3"/>
    <property type="match status" value="2"/>
</dbReference>
<protein>
    <submittedName>
        <fullName evidence="6">Uncharacterized protein</fullName>
    </submittedName>
</protein>
<feature type="domain" description="EGF-like" evidence="5">
    <location>
        <begin position="63"/>
        <end position="98"/>
    </location>
</feature>
<dbReference type="AlphaFoldDB" id="A0A6V7X0A2"/>
<dbReference type="Proteomes" id="UP000580250">
    <property type="component" value="Unassembled WGS sequence"/>
</dbReference>
<evidence type="ECO:0000313" key="6">
    <source>
        <dbReference type="EMBL" id="CAD2192417.1"/>
    </source>
</evidence>
<sequence length="750" mass="84221">MGMIGNGIGPDGCENPKINGTDEENLCLKYNKYCLNGGTCQAISPTKFRCLCPETHYGGHCEHPNPCLSRQFCSGHGRCQKDPLGCICFKGFYGPRCQFQEDGCGFHTSNETGELIYERTAPSPLFDRWTCTWHIEMFDTRKVLQINFLNLTAPHLFEVTSKGCENAFVTLTIFDGADPLQSPTLASTQIVNMCHGEDFEMPFKHPLFTSTNKAVIRLSSRIQGRSTFLHLNWTAKKPSCGGRFSSPTGGRIDYYLESSRRDEEELLGDKACIWYVNVPPQFHIELGLQVLRLPSAETVNCSSNILEIFDSQMPSNKTLSSQKCSSLPTKEAPTIVRTSGPFTTIYLRIDGQQQLFNKKCGTSCTSIGFSIVYKTIELPTGCGGKIQAEESSSLLQSPNYPHIYFPNLDCLWIIQPKIISKNNTENNNENNKLISNNEENDGDDPYLVDQKVEIFFEHFDVPTTVTQYSNPLLRHVTINSCVGDSLQIVEKELTYCNMQKPSLNLPIVAPYFSLKFHSDSSIGGSGFSIRYHSVCQKILLCQTAQYLLQTIPALHHNPLNVLIELLQSQAIRLRFDKIGFTTSFGSCFYNTRQNNPQIQDYVELSGGHSSNEVANKRYICPRYPFVAPGGEIVTSGIRPFSITYSTSGSPTNKGFLFYYETFNIGCGGVFTINENGEQKITITSPNYPEPYIPFMYCVYFLRVPIGKAVRLSFDVFDVENVAHRDDCDFDNVRVFDTYTDDNEHGQLLGK</sequence>
<evidence type="ECO:0000259" key="4">
    <source>
        <dbReference type="PROSITE" id="PS01180"/>
    </source>
</evidence>
<reference evidence="6 7" key="1">
    <citation type="submission" date="2020-08" db="EMBL/GenBank/DDBJ databases">
        <authorList>
            <person name="Koutsovoulos G."/>
            <person name="Danchin GJ E."/>
        </authorList>
    </citation>
    <scope>NUCLEOTIDE SEQUENCE [LARGE SCALE GENOMIC DNA]</scope>
</reference>
<keyword evidence="3" id="KW-0245">EGF-like domain</keyword>
<comment type="caution">
    <text evidence="3">Lacks conserved residue(s) required for the propagation of feature annotation.</text>
</comment>
<feature type="domain" description="CUB" evidence="4">
    <location>
        <begin position="382"/>
        <end position="534"/>
    </location>
</feature>
<evidence type="ECO:0000313" key="7">
    <source>
        <dbReference type="Proteomes" id="UP000580250"/>
    </source>
</evidence>
<dbReference type="InterPro" id="IPR000742">
    <property type="entry name" value="EGF"/>
</dbReference>
<evidence type="ECO:0000256" key="3">
    <source>
        <dbReference type="PROSITE-ProRule" id="PRU00076"/>
    </source>
</evidence>